<organism evidence="2 3">
    <name type="scientific">Planoprotostelium fungivorum</name>
    <dbReference type="NCBI Taxonomy" id="1890364"/>
    <lineage>
        <taxon>Eukaryota</taxon>
        <taxon>Amoebozoa</taxon>
        <taxon>Evosea</taxon>
        <taxon>Variosea</taxon>
        <taxon>Cavosteliida</taxon>
        <taxon>Cavosteliaceae</taxon>
        <taxon>Planoprotostelium</taxon>
    </lineage>
</organism>
<protein>
    <submittedName>
        <fullName evidence="2">Uncharacterized protein</fullName>
    </submittedName>
</protein>
<feature type="region of interest" description="Disordered" evidence="1">
    <location>
        <begin position="36"/>
        <end position="58"/>
    </location>
</feature>
<dbReference type="InParanoid" id="A0A2P6N4Q9"/>
<gene>
    <name evidence="2" type="ORF">PROFUN_13230</name>
</gene>
<dbReference type="EMBL" id="MDYQ01000204">
    <property type="protein sequence ID" value="PRP78936.1"/>
    <property type="molecule type" value="Genomic_DNA"/>
</dbReference>
<keyword evidence="3" id="KW-1185">Reference proteome</keyword>
<accession>A0A2P6N4Q9</accession>
<dbReference type="Proteomes" id="UP000241769">
    <property type="component" value="Unassembled WGS sequence"/>
</dbReference>
<dbReference type="AlphaFoldDB" id="A0A2P6N4Q9"/>
<dbReference type="OrthoDB" id="2118965at2759"/>
<name>A0A2P6N4Q9_9EUKA</name>
<evidence type="ECO:0000256" key="1">
    <source>
        <dbReference type="SAM" id="MobiDB-lite"/>
    </source>
</evidence>
<sequence length="372" mass="42346">MMMCLSCVSSLRFHDFIPRRKTGGFRESSCVRLNRSTTGADDATGGAANSRTRPRTDREGVLHSMCRCETERNFLHNSEAHFKTSPSGNKEHRHLFQRRHASHETAPSMPEGYQPAVYGPKPTLPFYPDPIQPQLQPEVHVAPAIPSRIVSEESKTVSTRGPSSELLPATHVTCEREVQLVEKPTVVREHIHNVEKEEIQPIIHREVEQTEVHQITQKLHETEVKPTIVQHLELAPQIRAPLIIESEPVPSDVILASTTTSQKLKTTETLEPIVKERIRKIIVEEVQPVVDRDMVHVTIVKQTLPLYISDAYLDRELTPARPLRDFSTGMQFSGGILRDYRKQQTVDNRFNNVKEVKEMQTRVHRQLPMTSA</sequence>
<proteinExistence type="predicted"/>
<reference evidence="2 3" key="1">
    <citation type="journal article" date="2018" name="Genome Biol. Evol.">
        <title>Multiple Roots of Fruiting Body Formation in Amoebozoa.</title>
        <authorList>
            <person name="Hillmann F."/>
            <person name="Forbes G."/>
            <person name="Novohradska S."/>
            <person name="Ferling I."/>
            <person name="Riege K."/>
            <person name="Groth M."/>
            <person name="Westermann M."/>
            <person name="Marz M."/>
            <person name="Spaller T."/>
            <person name="Winckler T."/>
            <person name="Schaap P."/>
            <person name="Glockner G."/>
        </authorList>
    </citation>
    <scope>NUCLEOTIDE SEQUENCE [LARGE SCALE GENOMIC DNA]</scope>
    <source>
        <strain evidence="2 3">Jena</strain>
    </source>
</reference>
<feature type="compositionally biased region" description="Low complexity" evidence="1">
    <location>
        <begin position="37"/>
        <end position="48"/>
    </location>
</feature>
<comment type="caution">
    <text evidence="2">The sequence shown here is derived from an EMBL/GenBank/DDBJ whole genome shotgun (WGS) entry which is preliminary data.</text>
</comment>
<evidence type="ECO:0000313" key="3">
    <source>
        <dbReference type="Proteomes" id="UP000241769"/>
    </source>
</evidence>
<evidence type="ECO:0000313" key="2">
    <source>
        <dbReference type="EMBL" id="PRP78936.1"/>
    </source>
</evidence>